<evidence type="ECO:0000256" key="3">
    <source>
        <dbReference type="SAM" id="SignalP"/>
    </source>
</evidence>
<feature type="chain" id="PRO_5045949704" evidence="3">
    <location>
        <begin position="23"/>
        <end position="280"/>
    </location>
</feature>
<keyword evidence="3" id="KW-0732">Signal</keyword>
<comment type="caution">
    <text evidence="4">The sequence shown here is derived from an EMBL/GenBank/DDBJ whole genome shotgun (WGS) entry which is preliminary data.</text>
</comment>
<dbReference type="GeneID" id="98143212"/>
<accession>A0ABR4M344</accession>
<dbReference type="Proteomes" id="UP001610432">
    <property type="component" value="Unassembled WGS sequence"/>
</dbReference>
<dbReference type="RefSeq" id="XP_070889991.1">
    <property type="nucleotide sequence ID" value="XM_071028140.1"/>
</dbReference>
<feature type="compositionally biased region" description="Polar residues" evidence="1">
    <location>
        <begin position="145"/>
        <end position="158"/>
    </location>
</feature>
<keyword evidence="2" id="KW-0812">Transmembrane</keyword>
<evidence type="ECO:0000313" key="5">
    <source>
        <dbReference type="Proteomes" id="UP001610432"/>
    </source>
</evidence>
<protein>
    <submittedName>
        <fullName evidence="4">Uncharacterized protein</fullName>
    </submittedName>
</protein>
<feature type="transmembrane region" description="Helical" evidence="2">
    <location>
        <begin position="184"/>
        <end position="202"/>
    </location>
</feature>
<evidence type="ECO:0000313" key="4">
    <source>
        <dbReference type="EMBL" id="KAL2871012.1"/>
    </source>
</evidence>
<proteinExistence type="predicted"/>
<feature type="region of interest" description="Disordered" evidence="1">
    <location>
        <begin position="121"/>
        <end position="165"/>
    </location>
</feature>
<feature type="signal peptide" evidence="3">
    <location>
        <begin position="1"/>
        <end position="22"/>
    </location>
</feature>
<keyword evidence="2" id="KW-1133">Transmembrane helix</keyword>
<organism evidence="4 5">
    <name type="scientific">Aspergillus lucknowensis</name>
    <dbReference type="NCBI Taxonomy" id="176173"/>
    <lineage>
        <taxon>Eukaryota</taxon>
        <taxon>Fungi</taxon>
        <taxon>Dikarya</taxon>
        <taxon>Ascomycota</taxon>
        <taxon>Pezizomycotina</taxon>
        <taxon>Eurotiomycetes</taxon>
        <taxon>Eurotiomycetidae</taxon>
        <taxon>Eurotiales</taxon>
        <taxon>Aspergillaceae</taxon>
        <taxon>Aspergillus</taxon>
        <taxon>Aspergillus subgen. Nidulantes</taxon>
    </lineage>
</organism>
<keyword evidence="5" id="KW-1185">Reference proteome</keyword>
<feature type="compositionally biased region" description="Basic residues" evidence="1">
    <location>
        <begin position="128"/>
        <end position="137"/>
    </location>
</feature>
<feature type="transmembrane region" description="Helical" evidence="2">
    <location>
        <begin position="214"/>
        <end position="235"/>
    </location>
</feature>
<gene>
    <name evidence="4" type="ORF">BJX67DRAFT_343330</name>
</gene>
<sequence length="280" mass="31209">MTNSVLLPLNPLCCLLIKAIIAHNLVLLQPLRDIPPCPLQPPQHTLLALTNTSINNKPPPEIESKSGATTLAHSLSSVSVLTSPSSFLSLSPLLHLCPVWSSTSKQLSPLVERSSSRHRPPLYAVYRSRSRQSRHRPERACRRFPTQQSPSMLEPSQSRRAHSIRSPDLWAQTRRGRKASMERSLARCIFADLVIGLISLLGAVVCCRKEGRTVYLRVLTKSGIFVHLLIGLISVEQMRSTTFAYWNREGGDVVMLPMLYSARSLYRVAATIPHLHGLVF</sequence>
<name>A0ABR4M344_9EURO</name>
<evidence type="ECO:0000256" key="1">
    <source>
        <dbReference type="SAM" id="MobiDB-lite"/>
    </source>
</evidence>
<evidence type="ECO:0000256" key="2">
    <source>
        <dbReference type="SAM" id="Phobius"/>
    </source>
</evidence>
<keyword evidence="2" id="KW-0472">Membrane</keyword>
<dbReference type="EMBL" id="JBFXLQ010000004">
    <property type="protein sequence ID" value="KAL2871012.1"/>
    <property type="molecule type" value="Genomic_DNA"/>
</dbReference>
<reference evidence="4 5" key="1">
    <citation type="submission" date="2024-07" db="EMBL/GenBank/DDBJ databases">
        <title>Section-level genome sequencing and comparative genomics of Aspergillus sections Usti and Cavernicolus.</title>
        <authorList>
            <consortium name="Lawrence Berkeley National Laboratory"/>
            <person name="Nybo J.L."/>
            <person name="Vesth T.C."/>
            <person name="Theobald S."/>
            <person name="Frisvad J.C."/>
            <person name="Larsen T.O."/>
            <person name="Kjaerboelling I."/>
            <person name="Rothschild-Mancinelli K."/>
            <person name="Lyhne E.K."/>
            <person name="Kogle M.E."/>
            <person name="Barry K."/>
            <person name="Clum A."/>
            <person name="Na H."/>
            <person name="Ledsgaard L."/>
            <person name="Lin J."/>
            <person name="Lipzen A."/>
            <person name="Kuo A."/>
            <person name="Riley R."/>
            <person name="Mondo S."/>
            <person name="Labutti K."/>
            <person name="Haridas S."/>
            <person name="Pangalinan J."/>
            <person name="Salamov A.A."/>
            <person name="Simmons B.A."/>
            <person name="Magnuson J.K."/>
            <person name="Chen J."/>
            <person name="Drula E."/>
            <person name="Henrissat B."/>
            <person name="Wiebenga A."/>
            <person name="Lubbers R.J."/>
            <person name="Gomes A.C."/>
            <person name="Macurrencykelacurrency M.R."/>
            <person name="Stajich J."/>
            <person name="Grigoriev I.V."/>
            <person name="Mortensen U.H."/>
            <person name="De Vries R.P."/>
            <person name="Baker S.E."/>
            <person name="Andersen M.R."/>
        </authorList>
    </citation>
    <scope>NUCLEOTIDE SEQUENCE [LARGE SCALE GENOMIC DNA]</scope>
    <source>
        <strain evidence="4 5">CBS 449.75</strain>
    </source>
</reference>